<feature type="binding site" evidence="9">
    <location>
        <begin position="174"/>
        <end position="177"/>
    </location>
    <ligand>
        <name>substrate</name>
    </ligand>
</feature>
<dbReference type="STRING" id="1802695.A3A13_03595"/>
<evidence type="ECO:0000256" key="7">
    <source>
        <dbReference type="ARBA" id="ARBA00022840"/>
    </source>
</evidence>
<organism evidence="12 13">
    <name type="scientific">Candidatus Yanofskybacteria bacterium RIFCSPLOWO2_01_FULL_43_22</name>
    <dbReference type="NCBI Taxonomy" id="1802695"/>
    <lineage>
        <taxon>Bacteria</taxon>
        <taxon>Candidatus Yanofskyibacteriota</taxon>
    </lineage>
</organism>
<feature type="active site" description="Proton acceptor" evidence="8">
    <location>
        <position position="90"/>
    </location>
</feature>
<keyword evidence="6 10" id="KW-0418">Kinase</keyword>
<dbReference type="EMBL" id="MGKJ01000013">
    <property type="protein sequence ID" value="OGN24236.1"/>
    <property type="molecule type" value="Genomic_DNA"/>
</dbReference>
<keyword evidence="3 10" id="KW-0237">DNA synthesis</keyword>
<evidence type="ECO:0000256" key="11">
    <source>
        <dbReference type="RuleBase" id="RU004165"/>
    </source>
</evidence>
<dbReference type="GO" id="GO:0071897">
    <property type="term" value="P:DNA biosynthetic process"/>
    <property type="evidence" value="ECO:0007669"/>
    <property type="project" value="UniProtKB-KW"/>
</dbReference>
<dbReference type="InterPro" id="IPR001267">
    <property type="entry name" value="Thymidine_kinase"/>
</dbReference>
<protein>
    <recommendedName>
        <fullName evidence="2 10">Thymidine kinase</fullName>
        <ecNumber evidence="2 10">2.7.1.21</ecNumber>
    </recommendedName>
</protein>
<evidence type="ECO:0000256" key="9">
    <source>
        <dbReference type="PIRSR" id="PIRSR035805-2"/>
    </source>
</evidence>
<dbReference type="GO" id="GO:0005829">
    <property type="term" value="C:cytosol"/>
    <property type="evidence" value="ECO:0007669"/>
    <property type="project" value="TreeGrafter"/>
</dbReference>
<comment type="caution">
    <text evidence="12">The sequence shown here is derived from an EMBL/GenBank/DDBJ whole genome shotgun (WGS) entry which is preliminary data.</text>
</comment>
<comment type="catalytic activity">
    <reaction evidence="10">
        <text>thymidine + ATP = dTMP + ADP + H(+)</text>
        <dbReference type="Rhea" id="RHEA:19129"/>
        <dbReference type="ChEBI" id="CHEBI:15378"/>
        <dbReference type="ChEBI" id="CHEBI:17748"/>
        <dbReference type="ChEBI" id="CHEBI:30616"/>
        <dbReference type="ChEBI" id="CHEBI:63528"/>
        <dbReference type="ChEBI" id="CHEBI:456216"/>
        <dbReference type="EC" id="2.7.1.21"/>
    </reaction>
</comment>
<evidence type="ECO:0000256" key="4">
    <source>
        <dbReference type="ARBA" id="ARBA00022679"/>
    </source>
</evidence>
<evidence type="ECO:0000256" key="2">
    <source>
        <dbReference type="ARBA" id="ARBA00012118"/>
    </source>
</evidence>
<keyword evidence="5 10" id="KW-0547">Nucleotide-binding</keyword>
<dbReference type="PIRSF" id="PIRSF035805">
    <property type="entry name" value="TK_cell"/>
    <property type="match status" value="1"/>
</dbReference>
<dbReference type="GO" id="GO:0046104">
    <property type="term" value="P:thymidine metabolic process"/>
    <property type="evidence" value="ECO:0007669"/>
    <property type="project" value="TreeGrafter"/>
</dbReference>
<evidence type="ECO:0000313" key="13">
    <source>
        <dbReference type="Proteomes" id="UP000178911"/>
    </source>
</evidence>
<dbReference type="EC" id="2.7.1.21" evidence="2 10"/>
<comment type="similarity">
    <text evidence="1 11">Belongs to the thymidine kinase family.</text>
</comment>
<evidence type="ECO:0000256" key="8">
    <source>
        <dbReference type="PIRSR" id="PIRSR035805-1"/>
    </source>
</evidence>
<dbReference type="PANTHER" id="PTHR11441:SF0">
    <property type="entry name" value="THYMIDINE KINASE, CYTOSOLIC"/>
    <property type="match status" value="1"/>
</dbReference>
<dbReference type="SUPFAM" id="SSF57716">
    <property type="entry name" value="Glucocorticoid receptor-like (DNA-binding domain)"/>
    <property type="match status" value="1"/>
</dbReference>
<sequence length="195" mass="22150">MVIKVLTGPMFSRKSEEMIVILSSATYTKKIILVVKPDTDTRKTRDIFVMIKDHRNLKKYPHLFTEVISSPADLRRLVSEHNPDLLVIEEAQFLKGRGFVKYISKLARDRKADNFTIWISGLDMDAWGKPFGIMPHLMAIADEVIKRKAVCIECMDDNSPAVITQKLSGSSNQIEVGDEIYGARCRKCHKLPITT</sequence>
<evidence type="ECO:0000256" key="5">
    <source>
        <dbReference type="ARBA" id="ARBA00022741"/>
    </source>
</evidence>
<evidence type="ECO:0000256" key="3">
    <source>
        <dbReference type="ARBA" id="ARBA00022634"/>
    </source>
</evidence>
<gene>
    <name evidence="12" type="ORF">A3A13_03595</name>
</gene>
<dbReference type="GO" id="GO:0005524">
    <property type="term" value="F:ATP binding"/>
    <property type="evidence" value="ECO:0007669"/>
    <property type="project" value="UniProtKB-KW"/>
</dbReference>
<dbReference type="PANTHER" id="PTHR11441">
    <property type="entry name" value="THYMIDINE KINASE"/>
    <property type="match status" value="1"/>
</dbReference>
<keyword evidence="4 10" id="KW-0808">Transferase</keyword>
<feature type="binding site" evidence="9">
    <location>
        <position position="181"/>
    </location>
    <ligand>
        <name>substrate</name>
    </ligand>
</feature>
<evidence type="ECO:0000256" key="10">
    <source>
        <dbReference type="RuleBase" id="RU000544"/>
    </source>
</evidence>
<dbReference type="Gene3D" id="3.40.50.300">
    <property type="entry name" value="P-loop containing nucleotide triphosphate hydrolases"/>
    <property type="match status" value="1"/>
</dbReference>
<name>A0A1F8GHS3_9BACT</name>
<evidence type="ECO:0000256" key="6">
    <source>
        <dbReference type="ARBA" id="ARBA00022777"/>
    </source>
</evidence>
<dbReference type="AlphaFoldDB" id="A0A1F8GHS3"/>
<reference evidence="12 13" key="1">
    <citation type="journal article" date="2016" name="Nat. Commun.">
        <title>Thousands of microbial genomes shed light on interconnected biogeochemical processes in an aquifer system.</title>
        <authorList>
            <person name="Anantharaman K."/>
            <person name="Brown C.T."/>
            <person name="Hug L.A."/>
            <person name="Sharon I."/>
            <person name="Castelle C.J."/>
            <person name="Probst A.J."/>
            <person name="Thomas B.C."/>
            <person name="Singh A."/>
            <person name="Wilkins M.J."/>
            <person name="Karaoz U."/>
            <person name="Brodie E.L."/>
            <person name="Williams K.H."/>
            <person name="Hubbard S.S."/>
            <person name="Banfield J.F."/>
        </authorList>
    </citation>
    <scope>NUCLEOTIDE SEQUENCE [LARGE SCALE GENOMIC DNA]</scope>
</reference>
<dbReference type="GO" id="GO:0004797">
    <property type="term" value="F:thymidine kinase activity"/>
    <property type="evidence" value="ECO:0007669"/>
    <property type="project" value="UniProtKB-EC"/>
</dbReference>
<dbReference type="Pfam" id="PF00265">
    <property type="entry name" value="TK"/>
    <property type="match status" value="1"/>
</dbReference>
<proteinExistence type="inferred from homology"/>
<dbReference type="SUPFAM" id="SSF52540">
    <property type="entry name" value="P-loop containing nucleoside triphosphate hydrolases"/>
    <property type="match status" value="1"/>
</dbReference>
<dbReference type="PROSITE" id="PS00603">
    <property type="entry name" value="TK_CELLULAR_TYPE"/>
    <property type="match status" value="1"/>
</dbReference>
<keyword evidence="7 10" id="KW-0067">ATP-binding</keyword>
<evidence type="ECO:0000313" key="12">
    <source>
        <dbReference type="EMBL" id="OGN24236.1"/>
    </source>
</evidence>
<dbReference type="Gene3D" id="3.30.60.20">
    <property type="match status" value="1"/>
</dbReference>
<accession>A0A1F8GHS3</accession>
<dbReference type="Proteomes" id="UP000178911">
    <property type="component" value="Unassembled WGS sequence"/>
</dbReference>
<evidence type="ECO:0000256" key="1">
    <source>
        <dbReference type="ARBA" id="ARBA00007587"/>
    </source>
</evidence>
<dbReference type="InterPro" id="IPR027417">
    <property type="entry name" value="P-loop_NTPase"/>
</dbReference>
<dbReference type="InterPro" id="IPR020633">
    <property type="entry name" value="Thymidine_kinase_CS"/>
</dbReference>